<name>A0A563DC33_9FLAO</name>
<comment type="caution">
    <text evidence="1">The sequence shown here is derived from an EMBL/GenBank/DDBJ whole genome shotgun (WGS) entry which is preliminary data.</text>
</comment>
<accession>A0A563DC33</accession>
<proteinExistence type="predicted"/>
<reference evidence="1 2" key="1">
    <citation type="submission" date="2019-02" db="EMBL/GenBank/DDBJ databases">
        <title>Apibacter muscae sp. nov.: a novel member of the house fly microbiota.</title>
        <authorList>
            <person name="Park R."/>
        </authorList>
    </citation>
    <scope>NUCLEOTIDE SEQUENCE [LARGE SCALE GENOMIC DNA]</scope>
    <source>
        <strain evidence="1 2">AL1</strain>
    </source>
</reference>
<sequence length="103" mass="11945">MNSVYELKYFISIIKSLHIEDTRIAEYTDEIINIFSEDEDKTIKSLPLFSEEEISWIAPNFDQIAGTLQSKSFINCIESIGEKYPNIPYKQDDIQDAKDAMDE</sequence>
<evidence type="ECO:0000313" key="1">
    <source>
        <dbReference type="EMBL" id="TWP27481.1"/>
    </source>
</evidence>
<protein>
    <submittedName>
        <fullName evidence="1">Uncharacterized protein</fullName>
    </submittedName>
</protein>
<keyword evidence="2" id="KW-1185">Reference proteome</keyword>
<organism evidence="1 2">
    <name type="scientific">Apibacter muscae</name>
    <dbReference type="NCBI Taxonomy" id="2509004"/>
    <lineage>
        <taxon>Bacteria</taxon>
        <taxon>Pseudomonadati</taxon>
        <taxon>Bacteroidota</taxon>
        <taxon>Flavobacteriia</taxon>
        <taxon>Flavobacteriales</taxon>
        <taxon>Weeksellaceae</taxon>
        <taxon>Apibacter</taxon>
    </lineage>
</organism>
<dbReference type="EMBL" id="SELH01000022">
    <property type="protein sequence ID" value="TWP27481.1"/>
    <property type="molecule type" value="Genomic_DNA"/>
</dbReference>
<dbReference type="AlphaFoldDB" id="A0A563DC33"/>
<dbReference type="RefSeq" id="WP_146292873.1">
    <property type="nucleotide sequence ID" value="NZ_SELH01000022.1"/>
</dbReference>
<dbReference type="Proteomes" id="UP000319499">
    <property type="component" value="Unassembled WGS sequence"/>
</dbReference>
<gene>
    <name evidence="1" type="ORF">ETU09_07480</name>
</gene>
<evidence type="ECO:0000313" key="2">
    <source>
        <dbReference type="Proteomes" id="UP000319499"/>
    </source>
</evidence>